<dbReference type="PANTHER" id="PTHR42663:SF6">
    <property type="entry name" value="HYDROLASE C777.06C-RELATED"/>
    <property type="match status" value="1"/>
</dbReference>
<dbReference type="VEuPathDB" id="CryptoDB:Cvel_30030"/>
<evidence type="ECO:0000313" key="2">
    <source>
        <dbReference type="EMBL" id="CEM46345.1"/>
    </source>
</evidence>
<dbReference type="PANTHER" id="PTHR42663">
    <property type="entry name" value="HYDROLASE C777.06C-RELATED-RELATED"/>
    <property type="match status" value="1"/>
</dbReference>
<dbReference type="PhylomeDB" id="A0A0G4HPY7"/>
<gene>
    <name evidence="2" type="ORF">Cvel_30030</name>
</gene>
<dbReference type="EMBL" id="CDMZ01003432">
    <property type="protein sequence ID" value="CEM46345.1"/>
    <property type="molecule type" value="Genomic_DNA"/>
</dbReference>
<dbReference type="Gene3D" id="3.60.15.10">
    <property type="entry name" value="Ribonuclease Z/Hydroxyacylglutathione hydrolase-like"/>
    <property type="match status" value="1"/>
</dbReference>
<proteinExistence type="predicted"/>
<feature type="compositionally biased region" description="Basic and acidic residues" evidence="1">
    <location>
        <begin position="182"/>
        <end position="196"/>
    </location>
</feature>
<protein>
    <submittedName>
        <fullName evidence="2">Uncharacterized protein</fullName>
    </submittedName>
</protein>
<evidence type="ECO:0000256" key="1">
    <source>
        <dbReference type="SAM" id="MobiDB-lite"/>
    </source>
</evidence>
<name>A0A0G4HPY7_9ALVE</name>
<feature type="region of interest" description="Disordered" evidence="1">
    <location>
        <begin position="269"/>
        <end position="295"/>
    </location>
</feature>
<sequence length="419" mass="46784">MSQAIEEGVVVVGAGCSSAVPILEHLFDDHIGKDGKPNRCKTCEEAADNPNSKNRRNNVSLLVKHRNGSVLVDVGKTFRTAALEVLRKMEPRARVQALLITHDHADAIMGLDDVRDLQRWERPRGADGVMNYKTDPLPIYLTQRTFARVKSCFRYIVDEAESTAPMRRKVAKLKFNQIDDSLPERDHEEHAQESTRPRFLAPKPGWDSEVESNICNADREKEKEKEEAGSFEFPVFEPVAGLRTTALPVWHGSGYLCLGFLFEGTDAQAEANGPPASEANGPSTKSEEGEKEGCEEEAGGVLYLSDVSAIPLTVLSYLAKRRGKLKLLLCDTLKWDRPHFSHFCAEEAMELAEWLQPEELILVGMDCSVDYEKSNERLASWIESRREAAEKEGGRPAWRLQKASLGFDGLSIPLSFTSR</sequence>
<reference evidence="2" key="1">
    <citation type="submission" date="2014-11" db="EMBL/GenBank/DDBJ databases">
        <authorList>
            <person name="Otto D Thomas"/>
            <person name="Naeem Raeece"/>
        </authorList>
    </citation>
    <scope>NUCLEOTIDE SEQUENCE</scope>
</reference>
<dbReference type="SUPFAM" id="SSF56281">
    <property type="entry name" value="Metallo-hydrolase/oxidoreductase"/>
    <property type="match status" value="1"/>
</dbReference>
<dbReference type="AlphaFoldDB" id="A0A0G4HPY7"/>
<organism evidence="2">
    <name type="scientific">Chromera velia CCMP2878</name>
    <dbReference type="NCBI Taxonomy" id="1169474"/>
    <lineage>
        <taxon>Eukaryota</taxon>
        <taxon>Sar</taxon>
        <taxon>Alveolata</taxon>
        <taxon>Colpodellida</taxon>
        <taxon>Chromeraceae</taxon>
        <taxon>Chromera</taxon>
    </lineage>
</organism>
<feature type="region of interest" description="Disordered" evidence="1">
    <location>
        <begin position="181"/>
        <end position="211"/>
    </location>
</feature>
<accession>A0A0G4HPY7</accession>
<dbReference type="InterPro" id="IPR036866">
    <property type="entry name" value="RibonucZ/Hydroxyglut_hydro"/>
</dbReference>
<dbReference type="CDD" id="cd16279">
    <property type="entry name" value="metallo-hydrolase-like_MBL-fold"/>
    <property type="match status" value="1"/>
</dbReference>